<keyword evidence="4" id="KW-1185">Reference proteome</keyword>
<dbReference type="EC" id="2.4.2.-" evidence="3"/>
<comment type="caution">
    <text evidence="3">The sequence shown here is derived from an EMBL/GenBank/DDBJ whole genome shotgun (WGS) entry which is preliminary data.</text>
</comment>
<evidence type="ECO:0000259" key="2">
    <source>
        <dbReference type="Pfam" id="PF01702"/>
    </source>
</evidence>
<dbReference type="SUPFAM" id="SSF51713">
    <property type="entry name" value="tRNA-guanine transglycosylase"/>
    <property type="match status" value="1"/>
</dbReference>
<feature type="domain" description="tRNA-guanine(15) transglycosylase-like" evidence="2">
    <location>
        <begin position="115"/>
        <end position="390"/>
    </location>
</feature>
<keyword evidence="3" id="KW-0808">Transferase</keyword>
<proteinExistence type="predicted"/>
<dbReference type="InterPro" id="IPR036511">
    <property type="entry name" value="TGT-like_sf"/>
</dbReference>
<evidence type="ECO:0000256" key="1">
    <source>
        <dbReference type="ARBA" id="ARBA00022694"/>
    </source>
</evidence>
<reference evidence="3 4" key="1">
    <citation type="journal article" date="2019" name="Int. J. Syst. Evol. Microbiol.">
        <title>The Global Catalogue of Microorganisms (GCM) 10K type strain sequencing project: providing services to taxonomists for standard genome sequencing and annotation.</title>
        <authorList>
            <consortium name="The Broad Institute Genomics Platform"/>
            <consortium name="The Broad Institute Genome Sequencing Center for Infectious Disease"/>
            <person name="Wu L."/>
            <person name="Ma J."/>
        </authorList>
    </citation>
    <scope>NUCLEOTIDE SEQUENCE [LARGE SCALE GENOMIC DNA]</scope>
    <source>
        <strain evidence="3 4">CGMCC 1.10594</strain>
    </source>
</reference>
<dbReference type="GO" id="GO:0016757">
    <property type="term" value="F:glycosyltransferase activity"/>
    <property type="evidence" value="ECO:0007669"/>
    <property type="project" value="UniProtKB-KW"/>
</dbReference>
<dbReference type="PANTHER" id="PTHR46499:SF1">
    <property type="entry name" value="QUEUINE TRNA-RIBOSYLTRANSFERASE"/>
    <property type="match status" value="1"/>
</dbReference>
<dbReference type="NCBIfam" id="TIGR00449">
    <property type="entry name" value="tgt_general"/>
    <property type="match status" value="1"/>
</dbReference>
<name>A0ABD6D150_9EURY</name>
<keyword evidence="3" id="KW-0328">Glycosyltransferase</keyword>
<dbReference type="RefSeq" id="WP_256405311.1">
    <property type="nucleotide sequence ID" value="NZ_CP187151.1"/>
</dbReference>
<dbReference type="InterPro" id="IPR002616">
    <property type="entry name" value="tRNA_ribo_trans-like"/>
</dbReference>
<evidence type="ECO:0000313" key="4">
    <source>
        <dbReference type="Proteomes" id="UP001597075"/>
    </source>
</evidence>
<dbReference type="Gene3D" id="3.20.20.105">
    <property type="entry name" value="Queuine tRNA-ribosyltransferase-like"/>
    <property type="match status" value="1"/>
</dbReference>
<keyword evidence="1" id="KW-0819">tRNA processing</keyword>
<dbReference type="Pfam" id="PF01702">
    <property type="entry name" value="TGT"/>
    <property type="match status" value="1"/>
</dbReference>
<organism evidence="3 4">
    <name type="scientific">Haloplanus ruber</name>
    <dbReference type="NCBI Taxonomy" id="869892"/>
    <lineage>
        <taxon>Archaea</taxon>
        <taxon>Methanobacteriati</taxon>
        <taxon>Methanobacteriota</taxon>
        <taxon>Stenosarchaea group</taxon>
        <taxon>Halobacteria</taxon>
        <taxon>Halobacteriales</taxon>
        <taxon>Haloferacaceae</taxon>
        <taxon>Haloplanus</taxon>
    </lineage>
</organism>
<evidence type="ECO:0000313" key="3">
    <source>
        <dbReference type="EMBL" id="MFD1635087.1"/>
    </source>
</evidence>
<accession>A0ABD6D150</accession>
<sequence length="413" mass="46507">MAKARSTGTFRFEVKERAGDARTGELFVKDTQLSTPNLFPVINFYAGGMERSVYGGGVHRTIKELMIGADRVGIGPLSEYFDATMMSVSSLTDYNISRERYEDYLAAPIKERDLFEPFDGLLFTDSGGFKFLNNAEIDGSDFEVEMNQEAVYEIQQALGSDIIVNLDHPIAPDDTHQDRVEKAEKTAANIHKFLTLTRDFDGAQYLTLHGYNYSMMDEFLDVITDRVPAGVLREGFDGIALGSLVPKKDDRGALIQAVTDCREVMVEWGMEDWPLHVLGISSRAIPLLAGLGADTFDSSTHLHNAINRKYQQSLMETISIDEVDFSECDCPVCQSDLLVQRMKGDAKYQKDILGPVAMHNLIIQKRELAEIRQRIRQDGTKALVEYFEKTFSRDKTMRRFAHQVVNQSLGGYF</sequence>
<dbReference type="InterPro" id="IPR050076">
    <property type="entry name" value="ArchSynthase1/Queuine_TRR"/>
</dbReference>
<dbReference type="AlphaFoldDB" id="A0ABD6D150"/>
<dbReference type="GO" id="GO:0008033">
    <property type="term" value="P:tRNA processing"/>
    <property type="evidence" value="ECO:0007669"/>
    <property type="project" value="UniProtKB-KW"/>
</dbReference>
<protein>
    <submittedName>
        <fullName evidence="3">tRNA-guanine transglycosylase</fullName>
        <ecNumber evidence="3">2.4.2.-</ecNumber>
    </submittedName>
</protein>
<dbReference type="PANTHER" id="PTHR46499">
    <property type="entry name" value="QUEUINE TRNA-RIBOSYLTRANSFERASE"/>
    <property type="match status" value="1"/>
</dbReference>
<dbReference type="EMBL" id="JBHUDL010000010">
    <property type="protein sequence ID" value="MFD1635087.1"/>
    <property type="molecule type" value="Genomic_DNA"/>
</dbReference>
<dbReference type="Proteomes" id="UP001597075">
    <property type="component" value="Unassembled WGS sequence"/>
</dbReference>
<gene>
    <name evidence="3" type="ORF">ACFSBJ_15255</name>
</gene>